<evidence type="ECO:0000256" key="3">
    <source>
        <dbReference type="ARBA" id="ARBA00022801"/>
    </source>
</evidence>
<dbReference type="CDD" id="cd06262">
    <property type="entry name" value="metallo-hydrolase-like_MBL-fold"/>
    <property type="match status" value="1"/>
</dbReference>
<feature type="domain" description="Metallo-beta-lactamase" evidence="5">
    <location>
        <begin position="20"/>
        <end position="198"/>
    </location>
</feature>
<dbReference type="InterPro" id="IPR001279">
    <property type="entry name" value="Metallo-B-lactamas"/>
</dbReference>
<dbReference type="PANTHER" id="PTHR46233:SF3">
    <property type="entry name" value="HYDROXYACYLGLUTATHIONE HYDROLASE GLOC"/>
    <property type="match status" value="1"/>
</dbReference>
<comment type="caution">
    <text evidence="6">The sequence shown here is derived from an EMBL/GenBank/DDBJ whole genome shotgun (WGS) entry which is preliminary data.</text>
</comment>
<accession>W1Q3F4</accession>
<dbReference type="AlphaFoldDB" id="W1Q3F4"/>
<reference evidence="6" key="1">
    <citation type="submission" date="2013-06" db="EMBL/GenBank/DDBJ databases">
        <authorList>
            <person name="Weinstock G."/>
            <person name="Sodergren E."/>
            <person name="Clifton S."/>
            <person name="Fulton L."/>
            <person name="Fulton B."/>
            <person name="Courtney L."/>
            <person name="Fronick C."/>
            <person name="Harrison M."/>
            <person name="Strong C."/>
            <person name="Farmer C."/>
            <person name="Delahaunty K."/>
            <person name="Markovic C."/>
            <person name="Hall O."/>
            <person name="Minx P."/>
            <person name="Tomlinson C."/>
            <person name="Mitreva M."/>
            <person name="Nelson J."/>
            <person name="Hou S."/>
            <person name="Wollam A."/>
            <person name="Pepin K.H."/>
            <person name="Johnson M."/>
            <person name="Bhonagiri V."/>
            <person name="Nash W.E."/>
            <person name="Warren W."/>
            <person name="Chinwalla A."/>
            <person name="Mardis E.R."/>
            <person name="Wilson R.K."/>
        </authorList>
    </citation>
    <scope>NUCLEOTIDE SEQUENCE [LARGE SCALE GENOMIC DNA]</scope>
    <source>
        <strain evidence="6">ATCC 49176</strain>
    </source>
</reference>
<dbReference type="SMART" id="SM00849">
    <property type="entry name" value="Lactamase_B"/>
    <property type="match status" value="1"/>
</dbReference>
<proteinExistence type="predicted"/>
<comment type="cofactor">
    <cofactor evidence="1">
        <name>Zn(2+)</name>
        <dbReference type="ChEBI" id="CHEBI:29105"/>
    </cofactor>
</comment>
<dbReference type="Proteomes" id="UP000019050">
    <property type="component" value="Unassembled WGS sequence"/>
</dbReference>
<dbReference type="GO" id="GO:0046872">
    <property type="term" value="F:metal ion binding"/>
    <property type="evidence" value="ECO:0007669"/>
    <property type="project" value="UniProtKB-KW"/>
</dbReference>
<evidence type="ECO:0000313" key="6">
    <source>
        <dbReference type="EMBL" id="ESK65698.1"/>
    </source>
</evidence>
<gene>
    <name evidence="6" type="ORF">GCWU000182_000973</name>
</gene>
<evidence type="ECO:0000256" key="1">
    <source>
        <dbReference type="ARBA" id="ARBA00001947"/>
    </source>
</evidence>
<evidence type="ECO:0000256" key="2">
    <source>
        <dbReference type="ARBA" id="ARBA00022723"/>
    </source>
</evidence>
<protein>
    <submittedName>
        <fullName evidence="6">Metallo-beta-lactamase domain protein</fullName>
    </submittedName>
</protein>
<sequence>MRKGRTKMLTVHQLTVGSLEENTYAVVNEAGQALLIDPGADAPKILDWIESRGWAPQAILLTHAHHDHIGAVDAVRDRYGIPLYMHPVESGFLNQPELNLSAYWGQPFTARPAEVLWEDLGDKEVAGFHFKVVFVPGHSPGHVAYIFADDHFVLSGDTIFAQSIGRTDLPGGSYIELMQSIHRELIQLPENYVLYPGHGPAVTVGESLATNPYFEVFRNLFKHRFEE</sequence>
<keyword evidence="2" id="KW-0479">Metal-binding</keyword>
<evidence type="ECO:0000313" key="7">
    <source>
        <dbReference type="Proteomes" id="UP000019050"/>
    </source>
</evidence>
<evidence type="ECO:0000259" key="5">
    <source>
        <dbReference type="SMART" id="SM00849"/>
    </source>
</evidence>
<keyword evidence="3" id="KW-0378">Hydrolase</keyword>
<name>W1Q3F4_ABIDE</name>
<dbReference type="Pfam" id="PF00753">
    <property type="entry name" value="Lactamase_B"/>
    <property type="match status" value="1"/>
</dbReference>
<evidence type="ECO:0000256" key="4">
    <source>
        <dbReference type="ARBA" id="ARBA00022833"/>
    </source>
</evidence>
<organism evidence="6 7">
    <name type="scientific">Abiotrophia defectiva ATCC 49176</name>
    <dbReference type="NCBI Taxonomy" id="592010"/>
    <lineage>
        <taxon>Bacteria</taxon>
        <taxon>Bacillati</taxon>
        <taxon>Bacillota</taxon>
        <taxon>Bacilli</taxon>
        <taxon>Lactobacillales</taxon>
        <taxon>Aerococcaceae</taxon>
        <taxon>Abiotrophia</taxon>
    </lineage>
</organism>
<dbReference type="EMBL" id="ACIN03000006">
    <property type="protein sequence ID" value="ESK65698.1"/>
    <property type="molecule type" value="Genomic_DNA"/>
</dbReference>
<dbReference type="Gene3D" id="3.60.15.10">
    <property type="entry name" value="Ribonuclease Z/Hydroxyacylglutathione hydrolase-like"/>
    <property type="match status" value="1"/>
</dbReference>
<dbReference type="InterPro" id="IPR036866">
    <property type="entry name" value="RibonucZ/Hydroxyglut_hydro"/>
</dbReference>
<keyword evidence="4" id="KW-0862">Zinc</keyword>
<dbReference type="GO" id="GO:0016787">
    <property type="term" value="F:hydrolase activity"/>
    <property type="evidence" value="ECO:0007669"/>
    <property type="project" value="UniProtKB-KW"/>
</dbReference>
<dbReference type="SUPFAM" id="SSF56281">
    <property type="entry name" value="Metallo-hydrolase/oxidoreductase"/>
    <property type="match status" value="1"/>
</dbReference>
<dbReference type="eggNOG" id="COG0491">
    <property type="taxonomic scope" value="Bacteria"/>
</dbReference>
<dbReference type="STRING" id="592010.GCWU000182_000973"/>
<dbReference type="PANTHER" id="PTHR46233">
    <property type="entry name" value="HYDROXYACYLGLUTATHIONE HYDROLASE GLOC"/>
    <property type="match status" value="1"/>
</dbReference>
<keyword evidence="7" id="KW-1185">Reference proteome</keyword>
<dbReference type="InterPro" id="IPR051453">
    <property type="entry name" value="MBL_Glyoxalase_II"/>
</dbReference>
<dbReference type="HOGENOM" id="CLU_030571_5_2_9"/>